<name>A0A8J4XR58_CHIOP</name>
<feature type="region of interest" description="Disordered" evidence="1">
    <location>
        <begin position="138"/>
        <end position="160"/>
    </location>
</feature>
<organism evidence="2 3">
    <name type="scientific">Chionoecetes opilio</name>
    <name type="common">Atlantic snow crab</name>
    <name type="synonym">Cancer opilio</name>
    <dbReference type="NCBI Taxonomy" id="41210"/>
    <lineage>
        <taxon>Eukaryota</taxon>
        <taxon>Metazoa</taxon>
        <taxon>Ecdysozoa</taxon>
        <taxon>Arthropoda</taxon>
        <taxon>Crustacea</taxon>
        <taxon>Multicrustacea</taxon>
        <taxon>Malacostraca</taxon>
        <taxon>Eumalacostraca</taxon>
        <taxon>Eucarida</taxon>
        <taxon>Decapoda</taxon>
        <taxon>Pleocyemata</taxon>
        <taxon>Brachyura</taxon>
        <taxon>Eubrachyura</taxon>
        <taxon>Majoidea</taxon>
        <taxon>Majidae</taxon>
        <taxon>Chionoecetes</taxon>
    </lineage>
</organism>
<sequence length="160" mass="18237">MKRIIKQIVDHNVKPTDLKKRLYHIYYKNKTTSLLLPRSPRQERKKLRSKSPSRASATRAADGRLVLDMDGQTARWAELFMVDSPIGQLHTLDYGQESSTVGSNTQLMSNDHQNINDTYRANLYQTFHKIANPLEGSAAREGREARLSIEALNRGRGKDT</sequence>
<proteinExistence type="predicted"/>
<feature type="region of interest" description="Disordered" evidence="1">
    <location>
        <begin position="34"/>
        <end position="60"/>
    </location>
</feature>
<dbReference type="Proteomes" id="UP000770661">
    <property type="component" value="Unassembled WGS sequence"/>
</dbReference>
<dbReference type="EMBL" id="JACEEZ010022090">
    <property type="protein sequence ID" value="KAG0712807.1"/>
    <property type="molecule type" value="Genomic_DNA"/>
</dbReference>
<reference evidence="2" key="1">
    <citation type="submission" date="2020-07" db="EMBL/GenBank/DDBJ databases">
        <title>The High-quality genome of the commercially important snow crab, Chionoecetes opilio.</title>
        <authorList>
            <person name="Jeong J.-H."/>
            <person name="Ryu S."/>
        </authorList>
    </citation>
    <scope>NUCLEOTIDE SEQUENCE</scope>
    <source>
        <strain evidence="2">MADBK_172401_WGS</strain>
        <tissue evidence="2">Digestive gland</tissue>
    </source>
</reference>
<dbReference type="OrthoDB" id="408933at2759"/>
<evidence type="ECO:0000313" key="2">
    <source>
        <dbReference type="EMBL" id="KAG0712807.1"/>
    </source>
</evidence>
<comment type="caution">
    <text evidence="2">The sequence shown here is derived from an EMBL/GenBank/DDBJ whole genome shotgun (WGS) entry which is preliminary data.</text>
</comment>
<dbReference type="AlphaFoldDB" id="A0A8J4XR58"/>
<evidence type="ECO:0000313" key="3">
    <source>
        <dbReference type="Proteomes" id="UP000770661"/>
    </source>
</evidence>
<evidence type="ECO:0000256" key="1">
    <source>
        <dbReference type="SAM" id="MobiDB-lite"/>
    </source>
</evidence>
<accession>A0A8J4XR58</accession>
<feature type="compositionally biased region" description="Basic and acidic residues" evidence="1">
    <location>
        <begin position="138"/>
        <end position="147"/>
    </location>
</feature>
<gene>
    <name evidence="2" type="ORF">GWK47_017641</name>
</gene>
<protein>
    <submittedName>
        <fullName evidence="2">Uncharacterized protein</fullName>
    </submittedName>
</protein>
<keyword evidence="3" id="KW-1185">Reference proteome</keyword>